<reference evidence="8 9" key="1">
    <citation type="journal article" date="2019" name="PLoS Pathog.">
        <title>Genome sequence of the bovine parasite Schistosoma bovis Tanzania.</title>
        <authorList>
            <person name="Oey H."/>
            <person name="Zakrzewski M."/>
            <person name="Gobert G."/>
            <person name="Gravermann K."/>
            <person name="Stoye J."/>
            <person name="Jones M."/>
            <person name="Mcmanus D."/>
            <person name="Krause L."/>
        </authorList>
    </citation>
    <scope>NUCLEOTIDE SEQUENCE [LARGE SCALE GENOMIC DNA]</scope>
    <source>
        <strain evidence="8 9">TAN1997</strain>
    </source>
</reference>
<accession>A0A430Q6G9</accession>
<dbReference type="InterPro" id="IPR044642">
    <property type="entry name" value="PTHR15588"/>
</dbReference>
<dbReference type="GO" id="GO:0046540">
    <property type="term" value="C:U4/U6 x U5 tri-snRNP complex"/>
    <property type="evidence" value="ECO:0007669"/>
    <property type="project" value="InterPro"/>
</dbReference>
<keyword evidence="2" id="KW-0507">mRNA processing</keyword>
<dbReference type="AlphaFoldDB" id="A0A430Q6G9"/>
<sequence length="580" mass="64893">GDIHGCLRALDMMLATENIDRFSRKSIGCKNKLLFADSFTISSVLSAIEPASAKRNLESCRRRMGLSKQSANSNDVFNRVSPFQLALSLWHDLVPLSNNDVVPHHFTLLARIMGLQNDCLDANNNCEIVFVNNTRYKSFQDIFKPSSGDSSSSVNLIHPSCTSRELASMMIAQATQSSLLSSTSTVELKSTSSESMIDETPESLQFDWNDTMLALRSPINLLLPTDKPIVICGPKDQCMYPWQRLALVGGLYGLLDTVENRYKLKVNISFFNCIVSLLPPPVKSDQCYTNDSFDTWETEVLNLLSKFKLTADTALYNSFIHRRTSSGLNANHLLADMTRKGLIPDQVGLLVVHCFISSRGCQTKESVKQLLRGFEIAATTPLSSIDLETNSIPREQNIHSQIVRPSFTFFSTLLSTSGFNWELKAFVIEYMRCPIHIDDLSDKKSAIPKRDVYGNQVSNHFDGFVLDRRVIASIDIDIGLFRELLANGVIPKEFAINYDLVMVIDNRKGTLKGFDNVVNLVIKDSHERVFSPTEGVEQVPLGLFIIRGQNVAVVGELDEDLDRRIDFSQLRAEPLNPVVH</sequence>
<dbReference type="Proteomes" id="UP000290809">
    <property type="component" value="Unassembled WGS sequence"/>
</dbReference>
<dbReference type="InterPro" id="IPR034103">
    <property type="entry name" value="Lsm8"/>
</dbReference>
<dbReference type="GO" id="GO:0071011">
    <property type="term" value="C:precatalytic spliceosome"/>
    <property type="evidence" value="ECO:0007669"/>
    <property type="project" value="TreeGrafter"/>
</dbReference>
<evidence type="ECO:0000256" key="6">
    <source>
        <dbReference type="ARBA" id="ARBA00023274"/>
    </source>
</evidence>
<dbReference type="GO" id="GO:0003729">
    <property type="term" value="F:mRNA binding"/>
    <property type="evidence" value="ECO:0007669"/>
    <property type="project" value="TreeGrafter"/>
</dbReference>
<dbReference type="SUPFAM" id="SSF50182">
    <property type="entry name" value="Sm-like ribonucleoproteins"/>
    <property type="match status" value="1"/>
</dbReference>
<dbReference type="STRING" id="6184.A0A430Q6G9"/>
<keyword evidence="4" id="KW-0508">mRNA splicing</keyword>
<keyword evidence="6" id="KW-0687">Ribonucleoprotein</keyword>
<dbReference type="PANTHER" id="PTHR15588:SF9">
    <property type="entry name" value="U6 SNRNA-ASSOCIATED SM-LIKE PROTEIN LSM8"/>
    <property type="match status" value="1"/>
</dbReference>
<dbReference type="EMBL" id="QMKO01002517">
    <property type="protein sequence ID" value="RTG83263.1"/>
    <property type="molecule type" value="Genomic_DNA"/>
</dbReference>
<dbReference type="GO" id="GO:0005688">
    <property type="term" value="C:U6 snRNP"/>
    <property type="evidence" value="ECO:0007669"/>
    <property type="project" value="InterPro"/>
</dbReference>
<protein>
    <recommendedName>
        <fullName evidence="7">Sm domain-containing protein</fullName>
    </recommendedName>
</protein>
<name>A0A430Q6G9_SCHBO</name>
<evidence type="ECO:0000256" key="2">
    <source>
        <dbReference type="ARBA" id="ARBA00022728"/>
    </source>
</evidence>
<feature type="non-terminal residue" evidence="8">
    <location>
        <position position="1"/>
    </location>
</feature>
<feature type="domain" description="Sm" evidence="7">
    <location>
        <begin position="498"/>
        <end position="556"/>
    </location>
</feature>
<evidence type="ECO:0000256" key="4">
    <source>
        <dbReference type="ARBA" id="ARBA00023187"/>
    </source>
</evidence>
<keyword evidence="2" id="KW-0747">Spliceosome</keyword>
<comment type="subcellular location">
    <subcellularLocation>
        <location evidence="1">Nucleus</location>
    </subcellularLocation>
</comment>
<proteinExistence type="predicted"/>
<dbReference type="GO" id="GO:0000398">
    <property type="term" value="P:mRNA splicing, via spliceosome"/>
    <property type="evidence" value="ECO:0007669"/>
    <property type="project" value="InterPro"/>
</dbReference>
<keyword evidence="3" id="KW-0694">RNA-binding</keyword>
<evidence type="ECO:0000259" key="7">
    <source>
        <dbReference type="SMART" id="SM00651"/>
    </source>
</evidence>
<evidence type="ECO:0000313" key="9">
    <source>
        <dbReference type="Proteomes" id="UP000290809"/>
    </source>
</evidence>
<dbReference type="CDD" id="cd01727">
    <property type="entry name" value="LSm8"/>
    <property type="match status" value="1"/>
</dbReference>
<dbReference type="Gene3D" id="2.30.30.100">
    <property type="match status" value="1"/>
</dbReference>
<dbReference type="Pfam" id="PF01423">
    <property type="entry name" value="LSM"/>
    <property type="match status" value="1"/>
</dbReference>
<evidence type="ECO:0000256" key="3">
    <source>
        <dbReference type="ARBA" id="ARBA00022884"/>
    </source>
</evidence>
<keyword evidence="5" id="KW-0539">Nucleus</keyword>
<evidence type="ECO:0000256" key="1">
    <source>
        <dbReference type="ARBA" id="ARBA00004123"/>
    </source>
</evidence>
<dbReference type="SMART" id="SM00651">
    <property type="entry name" value="Sm"/>
    <property type="match status" value="1"/>
</dbReference>
<organism evidence="8 9">
    <name type="scientific">Schistosoma bovis</name>
    <name type="common">Blood fluke</name>
    <dbReference type="NCBI Taxonomy" id="6184"/>
    <lineage>
        <taxon>Eukaryota</taxon>
        <taxon>Metazoa</taxon>
        <taxon>Spiralia</taxon>
        <taxon>Lophotrochozoa</taxon>
        <taxon>Platyhelminthes</taxon>
        <taxon>Trematoda</taxon>
        <taxon>Digenea</taxon>
        <taxon>Strigeidida</taxon>
        <taxon>Schistosomatoidea</taxon>
        <taxon>Schistosomatidae</taxon>
        <taxon>Schistosoma</taxon>
    </lineage>
</organism>
<keyword evidence="9" id="KW-1185">Reference proteome</keyword>
<dbReference type="InterPro" id="IPR010920">
    <property type="entry name" value="LSM_dom_sf"/>
</dbReference>
<dbReference type="PANTHER" id="PTHR15588">
    <property type="entry name" value="LSM1"/>
    <property type="match status" value="1"/>
</dbReference>
<dbReference type="InterPro" id="IPR001163">
    <property type="entry name" value="Sm_dom_euk/arc"/>
</dbReference>
<evidence type="ECO:0000313" key="8">
    <source>
        <dbReference type="EMBL" id="RTG83263.1"/>
    </source>
</evidence>
<comment type="caution">
    <text evidence="8">The sequence shown here is derived from an EMBL/GenBank/DDBJ whole genome shotgun (WGS) entry which is preliminary data.</text>
</comment>
<evidence type="ECO:0000256" key="5">
    <source>
        <dbReference type="ARBA" id="ARBA00023242"/>
    </source>
</evidence>
<gene>
    <name evidence="8" type="ORF">DC041_0006269</name>
</gene>